<keyword evidence="6 14" id="KW-0963">Cytoplasm</keyword>
<gene>
    <name evidence="16" type="primary">hemN</name>
    <name evidence="16" type="ORF">ACFFIT_07730</name>
</gene>
<keyword evidence="8 14" id="KW-0479">Metal-binding</keyword>
<dbReference type="InterPro" id="IPR058240">
    <property type="entry name" value="rSAM_sf"/>
</dbReference>
<evidence type="ECO:0000256" key="10">
    <source>
        <dbReference type="ARBA" id="ARBA00023004"/>
    </source>
</evidence>
<dbReference type="InterPro" id="IPR013785">
    <property type="entry name" value="Aldolase_TIM"/>
</dbReference>
<dbReference type="Pfam" id="PF06969">
    <property type="entry name" value="HemN_C"/>
    <property type="match status" value="1"/>
</dbReference>
<dbReference type="SFLD" id="SFLDG01082">
    <property type="entry name" value="B12-binding_domain_containing"/>
    <property type="match status" value="1"/>
</dbReference>
<keyword evidence="11 14" id="KW-0411">Iron-sulfur</keyword>
<dbReference type="RefSeq" id="WP_385877084.1">
    <property type="nucleotide sequence ID" value="NZ_JBHLXE010000087.1"/>
</dbReference>
<evidence type="ECO:0000256" key="6">
    <source>
        <dbReference type="ARBA" id="ARBA00022490"/>
    </source>
</evidence>
<keyword evidence="17" id="KW-1185">Reference proteome</keyword>
<evidence type="ECO:0000256" key="13">
    <source>
        <dbReference type="ARBA" id="ARBA00048321"/>
    </source>
</evidence>
<evidence type="ECO:0000256" key="1">
    <source>
        <dbReference type="ARBA" id="ARBA00004496"/>
    </source>
</evidence>
<dbReference type="InterPro" id="IPR007197">
    <property type="entry name" value="rSAM"/>
</dbReference>
<dbReference type="SFLD" id="SFLDG01065">
    <property type="entry name" value="anaerobic_coproporphyrinogen-I"/>
    <property type="match status" value="1"/>
</dbReference>
<keyword evidence="10 14" id="KW-0408">Iron</keyword>
<comment type="pathway">
    <text evidence="2 14">Porphyrin-containing compound metabolism; protoporphyrin-IX biosynthesis; protoporphyrinogen-IX from coproporphyrinogen-III (AdoMet route): step 1/1.</text>
</comment>
<evidence type="ECO:0000256" key="12">
    <source>
        <dbReference type="ARBA" id="ARBA00023244"/>
    </source>
</evidence>
<dbReference type="SMART" id="SM00729">
    <property type="entry name" value="Elp3"/>
    <property type="match status" value="1"/>
</dbReference>
<comment type="subcellular location">
    <subcellularLocation>
        <location evidence="1 14">Cytoplasm</location>
    </subcellularLocation>
</comment>
<dbReference type="Proteomes" id="UP001589758">
    <property type="component" value="Unassembled WGS sequence"/>
</dbReference>
<organism evidence="16 17">
    <name type="scientific">Thorsellia kenyensis</name>
    <dbReference type="NCBI Taxonomy" id="1549888"/>
    <lineage>
        <taxon>Bacteria</taxon>
        <taxon>Pseudomonadati</taxon>
        <taxon>Pseudomonadota</taxon>
        <taxon>Gammaproteobacteria</taxon>
        <taxon>Enterobacterales</taxon>
        <taxon>Thorselliaceae</taxon>
        <taxon>Thorsellia</taxon>
    </lineage>
</organism>
<dbReference type="PROSITE" id="PS51918">
    <property type="entry name" value="RADICAL_SAM"/>
    <property type="match status" value="1"/>
</dbReference>
<evidence type="ECO:0000256" key="4">
    <source>
        <dbReference type="ARBA" id="ARBA00011245"/>
    </source>
</evidence>
<dbReference type="EMBL" id="JBHLXE010000087">
    <property type="protein sequence ID" value="MFC0179972.1"/>
    <property type="molecule type" value="Genomic_DNA"/>
</dbReference>
<evidence type="ECO:0000256" key="3">
    <source>
        <dbReference type="ARBA" id="ARBA00005493"/>
    </source>
</evidence>
<comment type="catalytic activity">
    <reaction evidence="13 14">
        <text>coproporphyrinogen III + 2 S-adenosyl-L-methionine = protoporphyrinogen IX + 2 5'-deoxyadenosine + 2 L-methionine + 2 CO2</text>
        <dbReference type="Rhea" id="RHEA:15425"/>
        <dbReference type="ChEBI" id="CHEBI:16526"/>
        <dbReference type="ChEBI" id="CHEBI:17319"/>
        <dbReference type="ChEBI" id="CHEBI:57307"/>
        <dbReference type="ChEBI" id="CHEBI:57309"/>
        <dbReference type="ChEBI" id="CHEBI:57844"/>
        <dbReference type="ChEBI" id="CHEBI:59789"/>
        <dbReference type="EC" id="1.3.98.3"/>
    </reaction>
</comment>
<dbReference type="Gene3D" id="3.20.20.70">
    <property type="entry name" value="Aldolase class I"/>
    <property type="match status" value="1"/>
</dbReference>
<proteinExistence type="inferred from homology"/>
<keyword evidence="7 14" id="KW-0949">S-adenosyl-L-methionine</keyword>
<evidence type="ECO:0000256" key="9">
    <source>
        <dbReference type="ARBA" id="ARBA00023002"/>
    </source>
</evidence>
<evidence type="ECO:0000256" key="2">
    <source>
        <dbReference type="ARBA" id="ARBA00004785"/>
    </source>
</evidence>
<comment type="cofactor">
    <cofactor evidence="14">
        <name>[4Fe-4S] cluster</name>
        <dbReference type="ChEBI" id="CHEBI:49883"/>
    </cofactor>
    <text evidence="14">Binds 1 [4Fe-4S] cluster. The cluster is coordinated with 3 cysteines and an exchangeable S-adenosyl-L-methionine.</text>
</comment>
<dbReference type="InterPro" id="IPR010723">
    <property type="entry name" value="HemN_C"/>
</dbReference>
<evidence type="ECO:0000256" key="14">
    <source>
        <dbReference type="PIRNR" id="PIRNR000167"/>
    </source>
</evidence>
<evidence type="ECO:0000313" key="17">
    <source>
        <dbReference type="Proteomes" id="UP001589758"/>
    </source>
</evidence>
<comment type="subunit">
    <text evidence="4">Monomer.</text>
</comment>
<dbReference type="SUPFAM" id="SSF102114">
    <property type="entry name" value="Radical SAM enzymes"/>
    <property type="match status" value="1"/>
</dbReference>
<evidence type="ECO:0000313" key="16">
    <source>
        <dbReference type="EMBL" id="MFC0179972.1"/>
    </source>
</evidence>
<dbReference type="PANTHER" id="PTHR13932:SF6">
    <property type="entry name" value="OXYGEN-INDEPENDENT COPROPORPHYRINOGEN III OXIDASE"/>
    <property type="match status" value="1"/>
</dbReference>
<keyword evidence="9 14" id="KW-0560">Oxidoreductase</keyword>
<sequence length="461" mass="53086">MPELILPKELIAKMDKAGPRYTSYPTADKFNSSYNEQTHKNTLSLLEKDATNEINSLYFHIPFCKSVCFYCACNKVITMHQYRADSYVDILLKEIALVSSHFDKKIKVGQIHFGGGTPTYISDEQIAKILLEVKKYFDVTEDLECGIEIDPRTVDHKRLIYLQTLGFNRISIGVQDFDGDVQKAVHRIQPFRQVAELYLTAKKLGIPSINMDMIYGLPKQTEETFSHSLETLLDLRPDRVALYAYAHIPERFKPQRRINEEDLPSADERLKLLSMAIYELTKAGYIYIGMDHFALPDDPLAIAKKRGELQRNFQGYSTHAKSNLIAFGVSAISHINGHYAQNHKELDDYVEAVEQNKLPTLRGYSLSKDDLLRNEVIMQLMCKGKISFTEIEDKYSINFQTYFSRELLKINSLVEEELCVLNSDSLEVTTKGWFLIRAIAMQFDKYLQQKQVRLIKFSKIV</sequence>
<evidence type="ECO:0000256" key="5">
    <source>
        <dbReference type="ARBA" id="ARBA00022485"/>
    </source>
</evidence>
<dbReference type="SFLD" id="SFLDS00029">
    <property type="entry name" value="Radical_SAM"/>
    <property type="match status" value="1"/>
</dbReference>
<evidence type="ECO:0000256" key="11">
    <source>
        <dbReference type="ARBA" id="ARBA00023014"/>
    </source>
</evidence>
<dbReference type="InterPro" id="IPR004558">
    <property type="entry name" value="Coprogen_oxidase_HemN"/>
</dbReference>
<dbReference type="InterPro" id="IPR034505">
    <property type="entry name" value="Coproporphyrinogen-III_oxidase"/>
</dbReference>
<protein>
    <recommendedName>
        <fullName evidence="14">Coproporphyrinogen-III oxidase</fullName>
        <ecNumber evidence="14">1.3.98.3</ecNumber>
    </recommendedName>
</protein>
<dbReference type="PANTHER" id="PTHR13932">
    <property type="entry name" value="COPROPORPHYRINIGEN III OXIDASE"/>
    <property type="match status" value="1"/>
</dbReference>
<keyword evidence="5 14" id="KW-0004">4Fe-4S</keyword>
<feature type="domain" description="Radical SAM core" evidence="15">
    <location>
        <begin position="49"/>
        <end position="283"/>
    </location>
</feature>
<name>A0ABV6CAG3_9GAMM</name>
<dbReference type="GO" id="GO:0051989">
    <property type="term" value="F:coproporphyrinogen dehydrogenase activity"/>
    <property type="evidence" value="ECO:0007669"/>
    <property type="project" value="UniProtKB-EC"/>
</dbReference>
<comment type="similarity">
    <text evidence="3 14">Belongs to the anaerobic coproporphyrinogen-III oxidase family.</text>
</comment>
<keyword evidence="12 14" id="KW-0627">Porphyrin biosynthesis</keyword>
<dbReference type="NCBIfam" id="TIGR00538">
    <property type="entry name" value="hemN"/>
    <property type="match status" value="1"/>
</dbReference>
<reference evidence="16 17" key="1">
    <citation type="submission" date="2024-09" db="EMBL/GenBank/DDBJ databases">
        <authorList>
            <person name="Sun Q."/>
            <person name="Mori K."/>
        </authorList>
    </citation>
    <scope>NUCLEOTIDE SEQUENCE [LARGE SCALE GENOMIC DNA]</scope>
    <source>
        <strain evidence="16 17">CCM 8545</strain>
    </source>
</reference>
<dbReference type="EC" id="1.3.98.3" evidence="14"/>
<dbReference type="Pfam" id="PF04055">
    <property type="entry name" value="Radical_SAM"/>
    <property type="match status" value="1"/>
</dbReference>
<evidence type="ECO:0000259" key="15">
    <source>
        <dbReference type="PROSITE" id="PS51918"/>
    </source>
</evidence>
<comment type="caution">
    <text evidence="16">The sequence shown here is derived from an EMBL/GenBank/DDBJ whole genome shotgun (WGS) entry which is preliminary data.</text>
</comment>
<evidence type="ECO:0000256" key="7">
    <source>
        <dbReference type="ARBA" id="ARBA00022691"/>
    </source>
</evidence>
<dbReference type="PIRSF" id="PIRSF000167">
    <property type="entry name" value="HemN"/>
    <property type="match status" value="1"/>
</dbReference>
<dbReference type="InterPro" id="IPR006638">
    <property type="entry name" value="Elp3/MiaA/NifB-like_rSAM"/>
</dbReference>
<dbReference type="Gene3D" id="1.10.10.920">
    <property type="match status" value="1"/>
</dbReference>
<accession>A0ABV6CAG3</accession>
<evidence type="ECO:0000256" key="8">
    <source>
        <dbReference type="ARBA" id="ARBA00022723"/>
    </source>
</evidence>